<dbReference type="GO" id="GO:0042802">
    <property type="term" value="F:identical protein binding"/>
    <property type="evidence" value="ECO:0007669"/>
    <property type="project" value="TreeGrafter"/>
</dbReference>
<dbReference type="CDD" id="cd00610">
    <property type="entry name" value="OAT_like"/>
    <property type="match status" value="1"/>
</dbReference>
<keyword evidence="4 5" id="KW-0663">Pyridoxal phosphate</keyword>
<comment type="similarity">
    <text evidence="5">Belongs to the class-III pyridoxal-phosphate-dependent aminotransferase family. ArgD subfamily.</text>
</comment>
<name>A0A1G6HS88_9BACT</name>
<organism evidence="6 7">
    <name type="scientific">Desulfurella multipotens</name>
    <dbReference type="NCBI Taxonomy" id="79269"/>
    <lineage>
        <taxon>Bacteria</taxon>
        <taxon>Pseudomonadati</taxon>
        <taxon>Campylobacterota</taxon>
        <taxon>Desulfurellia</taxon>
        <taxon>Desulfurellales</taxon>
        <taxon>Desulfurellaceae</taxon>
        <taxon>Desulfurella</taxon>
    </lineage>
</organism>
<dbReference type="GO" id="GO:0006526">
    <property type="term" value="P:L-arginine biosynthetic process"/>
    <property type="evidence" value="ECO:0007669"/>
    <property type="project" value="UniProtKB-UniRule"/>
</dbReference>
<feature type="modified residue" description="N6-(pyridoxal phosphate)lysine" evidence="5">
    <location>
        <position position="244"/>
    </location>
</feature>
<evidence type="ECO:0000256" key="3">
    <source>
        <dbReference type="ARBA" id="ARBA00022679"/>
    </source>
</evidence>
<feature type="binding site" evidence="5">
    <location>
        <position position="133"/>
    </location>
    <ligand>
        <name>N(2)-acetyl-L-ornithine</name>
        <dbReference type="ChEBI" id="CHEBI:57805"/>
    </ligand>
</feature>
<evidence type="ECO:0000256" key="5">
    <source>
        <dbReference type="HAMAP-Rule" id="MF_01107"/>
    </source>
</evidence>
<evidence type="ECO:0000313" key="7">
    <source>
        <dbReference type="Proteomes" id="UP000199411"/>
    </source>
</evidence>
<dbReference type="InterPro" id="IPR004636">
    <property type="entry name" value="AcOrn/SuccOrn_fam"/>
</dbReference>
<dbReference type="Proteomes" id="UP000199411">
    <property type="component" value="Unassembled WGS sequence"/>
</dbReference>
<comment type="miscellaneous">
    <text evidence="5">May also have succinyldiaminopimelate aminotransferase activity, thus carrying out the corresponding step in lysine biosynthesis.</text>
</comment>
<dbReference type="HAMAP" id="MF_01107">
    <property type="entry name" value="ArgD_aminotrans_3"/>
    <property type="match status" value="1"/>
</dbReference>
<dbReference type="FunFam" id="3.40.640.10:FF:000004">
    <property type="entry name" value="Acetylornithine aminotransferase"/>
    <property type="match status" value="1"/>
</dbReference>
<dbReference type="Pfam" id="PF00202">
    <property type="entry name" value="Aminotran_3"/>
    <property type="match status" value="1"/>
</dbReference>
<keyword evidence="5" id="KW-0963">Cytoplasm</keyword>
<dbReference type="NCBIfam" id="NF002325">
    <property type="entry name" value="PRK01278.1"/>
    <property type="match status" value="1"/>
</dbReference>
<comment type="subunit">
    <text evidence="5">Homodimer.</text>
</comment>
<evidence type="ECO:0000313" key="6">
    <source>
        <dbReference type="EMBL" id="SDB97044.1"/>
    </source>
</evidence>
<dbReference type="EC" id="2.6.1.11" evidence="5"/>
<sequence>MDVFEQSDKYTANTYKRAKVCFDHGKGIYLYDNNGNAYLDFLAGIAVNILGHSHDIVVNAICEQAKKLIHVSNLYYIKEQAEAAQLLVEHSCADKVFFCNSGAEANEAAIKLARLYGKSKKTILTFEHSFHGRTITTLAATGQKKYQEGFEPITQGFVYAKFNDIDDFYSKMNPDVCAVMIEFIQGEGGINQADAQFIKEITDYCQKNDILLIDDEIQTGMGRTSKFFAYEMYDCKPDIITLAKGLAAGVPIGAMLAKDYVASAFTPGSHGSTFGGNPLATKVSSEVINFIFNNNILSHVKETGEYFINQLLHLKEKKASIKSVKGIGLIVGISIDKPCDEIVEKALENKILIGKAGNDTLRFEPPLIVEKEHIDRLIEFLDSAL</sequence>
<keyword evidence="5" id="KW-0055">Arginine biosynthesis</keyword>
<comment type="pathway">
    <text evidence="5">Amino-acid biosynthesis; L-arginine biosynthesis; N(2)-acetyl-L-ornithine from L-glutamate: step 4/4.</text>
</comment>
<dbReference type="AlphaFoldDB" id="A0A1G6HS88"/>
<feature type="binding site" evidence="5">
    <location>
        <position position="273"/>
    </location>
    <ligand>
        <name>pyridoxal 5'-phosphate</name>
        <dbReference type="ChEBI" id="CHEBI:597326"/>
    </ligand>
</feature>
<dbReference type="NCBIfam" id="TIGR00707">
    <property type="entry name" value="argD"/>
    <property type="match status" value="1"/>
</dbReference>
<feature type="binding site" evidence="5">
    <location>
        <begin position="215"/>
        <end position="218"/>
    </location>
    <ligand>
        <name>pyridoxal 5'-phosphate</name>
        <dbReference type="ChEBI" id="CHEBI:597326"/>
    </ligand>
</feature>
<comment type="cofactor">
    <cofactor evidence="5">
        <name>pyridoxal 5'-phosphate</name>
        <dbReference type="ChEBI" id="CHEBI:597326"/>
    </cofactor>
    <text evidence="5">Binds 1 pyridoxal phosphate per subunit.</text>
</comment>
<evidence type="ECO:0000256" key="1">
    <source>
        <dbReference type="ARBA" id="ARBA00022576"/>
    </source>
</evidence>
<protein>
    <recommendedName>
        <fullName evidence="5">Acetylornithine aminotransferase</fullName>
        <shortName evidence="5">ACOAT</shortName>
        <ecNumber evidence="5">2.6.1.11</ecNumber>
    </recommendedName>
</protein>
<evidence type="ECO:0000256" key="2">
    <source>
        <dbReference type="ARBA" id="ARBA00022605"/>
    </source>
</evidence>
<dbReference type="InterPro" id="IPR015424">
    <property type="entry name" value="PyrdxlP-dep_Trfase"/>
</dbReference>
<dbReference type="OrthoDB" id="9801834at2"/>
<dbReference type="GO" id="GO:0003992">
    <property type="term" value="F:N2-acetyl-L-ornithine:2-oxoglutarate 5-aminotransferase activity"/>
    <property type="evidence" value="ECO:0007669"/>
    <property type="project" value="UniProtKB-UniRule"/>
</dbReference>
<proteinExistence type="inferred from homology"/>
<dbReference type="PIRSF" id="PIRSF000521">
    <property type="entry name" value="Transaminase_4ab_Lys_Orn"/>
    <property type="match status" value="1"/>
</dbReference>
<dbReference type="InterPro" id="IPR050103">
    <property type="entry name" value="Class-III_PLP-dep_AT"/>
</dbReference>
<keyword evidence="3 5" id="KW-0808">Transferase</keyword>
<dbReference type="InterPro" id="IPR015422">
    <property type="entry name" value="PyrdxlP-dep_Trfase_small"/>
</dbReference>
<feature type="binding site" evidence="5">
    <location>
        <begin position="102"/>
        <end position="103"/>
    </location>
    <ligand>
        <name>pyridoxal 5'-phosphate</name>
        <dbReference type="ChEBI" id="CHEBI:597326"/>
    </ligand>
</feature>
<feature type="binding site" evidence="5">
    <location>
        <position position="130"/>
    </location>
    <ligand>
        <name>pyridoxal 5'-phosphate</name>
        <dbReference type="ChEBI" id="CHEBI:597326"/>
    </ligand>
</feature>
<gene>
    <name evidence="5" type="primary">argD</name>
    <name evidence="6" type="ORF">SAMN05660835_00094</name>
</gene>
<dbReference type="EMBL" id="FMYU01000001">
    <property type="protein sequence ID" value="SDB97044.1"/>
    <property type="molecule type" value="Genomic_DNA"/>
</dbReference>
<comment type="subcellular location">
    <subcellularLocation>
        <location evidence="5">Cytoplasm</location>
    </subcellularLocation>
</comment>
<dbReference type="RefSeq" id="WP_092127388.1">
    <property type="nucleotide sequence ID" value="NZ_FMYU01000001.1"/>
</dbReference>
<dbReference type="UniPathway" id="UPA00068">
    <property type="reaction ID" value="UER00109"/>
</dbReference>
<keyword evidence="1 5" id="KW-0032">Aminotransferase</keyword>
<accession>A0A1G6HS88</accession>
<feature type="binding site" evidence="5">
    <location>
        <position position="272"/>
    </location>
    <ligand>
        <name>N(2)-acetyl-L-ornithine</name>
        <dbReference type="ChEBI" id="CHEBI:57805"/>
    </ligand>
</feature>
<keyword evidence="7" id="KW-1185">Reference proteome</keyword>
<dbReference type="Gene3D" id="3.90.1150.10">
    <property type="entry name" value="Aspartate Aminotransferase, domain 1"/>
    <property type="match status" value="1"/>
</dbReference>
<reference evidence="7" key="1">
    <citation type="submission" date="2016-10" db="EMBL/GenBank/DDBJ databases">
        <authorList>
            <person name="Varghese N."/>
            <person name="Submissions S."/>
        </authorList>
    </citation>
    <scope>NUCLEOTIDE SEQUENCE [LARGE SCALE GENOMIC DNA]</scope>
    <source>
        <strain evidence="7">DSM 8415</strain>
    </source>
</reference>
<dbReference type="GO" id="GO:0005737">
    <property type="term" value="C:cytoplasm"/>
    <property type="evidence" value="ECO:0007669"/>
    <property type="project" value="UniProtKB-SubCell"/>
</dbReference>
<dbReference type="PANTHER" id="PTHR11986">
    <property type="entry name" value="AMINOTRANSFERASE CLASS III"/>
    <property type="match status" value="1"/>
</dbReference>
<dbReference type="PROSITE" id="PS00600">
    <property type="entry name" value="AA_TRANSFER_CLASS_3"/>
    <property type="match status" value="1"/>
</dbReference>
<dbReference type="GO" id="GO:0030170">
    <property type="term" value="F:pyridoxal phosphate binding"/>
    <property type="evidence" value="ECO:0007669"/>
    <property type="project" value="InterPro"/>
</dbReference>
<dbReference type="PANTHER" id="PTHR11986:SF79">
    <property type="entry name" value="ACETYLORNITHINE AMINOTRANSFERASE, MITOCHONDRIAL"/>
    <property type="match status" value="1"/>
</dbReference>
<dbReference type="SUPFAM" id="SSF53383">
    <property type="entry name" value="PLP-dependent transferases"/>
    <property type="match status" value="1"/>
</dbReference>
<dbReference type="InterPro" id="IPR005814">
    <property type="entry name" value="Aminotrans_3"/>
</dbReference>
<keyword evidence="2 5" id="KW-0028">Amino-acid biosynthesis</keyword>
<dbReference type="Gene3D" id="3.40.640.10">
    <property type="entry name" value="Type I PLP-dependent aspartate aminotransferase-like (Major domain)"/>
    <property type="match status" value="1"/>
</dbReference>
<comment type="catalytic activity">
    <reaction evidence="5">
        <text>N(2)-acetyl-L-ornithine + 2-oxoglutarate = N-acetyl-L-glutamate 5-semialdehyde + L-glutamate</text>
        <dbReference type="Rhea" id="RHEA:18049"/>
        <dbReference type="ChEBI" id="CHEBI:16810"/>
        <dbReference type="ChEBI" id="CHEBI:29123"/>
        <dbReference type="ChEBI" id="CHEBI:29985"/>
        <dbReference type="ChEBI" id="CHEBI:57805"/>
        <dbReference type="EC" id="2.6.1.11"/>
    </reaction>
</comment>
<dbReference type="InterPro" id="IPR015421">
    <property type="entry name" value="PyrdxlP-dep_Trfase_major"/>
</dbReference>
<dbReference type="InterPro" id="IPR049704">
    <property type="entry name" value="Aminotrans_3_PPA_site"/>
</dbReference>
<evidence type="ECO:0000256" key="4">
    <source>
        <dbReference type="ARBA" id="ARBA00022898"/>
    </source>
</evidence>